<gene>
    <name evidence="4" type="ORF">ACFLIM_36950</name>
</gene>
<name>A0ABW7AN27_9ACTN</name>
<keyword evidence="1" id="KW-0732">Signal</keyword>
<feature type="signal peptide" evidence="1">
    <location>
        <begin position="1"/>
        <end position="16"/>
    </location>
</feature>
<dbReference type="EMBL" id="JBICRM010000030">
    <property type="protein sequence ID" value="MFG1708801.1"/>
    <property type="molecule type" value="Genomic_DNA"/>
</dbReference>
<dbReference type="Pfam" id="PF00561">
    <property type="entry name" value="Abhydrolase_1"/>
    <property type="match status" value="1"/>
</dbReference>
<dbReference type="InterPro" id="IPR000073">
    <property type="entry name" value="AB_hydrolase_1"/>
</dbReference>
<dbReference type="RefSeq" id="WP_393173029.1">
    <property type="nucleotide sequence ID" value="NZ_JBICRM010000030.1"/>
</dbReference>
<feature type="domain" description="Peptidase S33 tripeptidyl aminopeptidase-like C-terminal" evidence="3">
    <location>
        <begin position="400"/>
        <end position="495"/>
    </location>
</feature>
<dbReference type="InterPro" id="IPR013595">
    <property type="entry name" value="Pept_S33_TAP-like_C"/>
</dbReference>
<keyword evidence="4" id="KW-0378">Hydrolase</keyword>
<evidence type="ECO:0000313" key="5">
    <source>
        <dbReference type="Proteomes" id="UP001603978"/>
    </source>
</evidence>
<reference evidence="4 5" key="1">
    <citation type="submission" date="2024-10" db="EMBL/GenBank/DDBJ databases">
        <authorList>
            <person name="Topkara A.R."/>
            <person name="Saygin H."/>
        </authorList>
    </citation>
    <scope>NUCLEOTIDE SEQUENCE [LARGE SCALE GENOMIC DNA]</scope>
    <source>
        <strain evidence="4 5">M3C6</strain>
    </source>
</reference>
<dbReference type="InterPro" id="IPR029058">
    <property type="entry name" value="AB_hydrolase_fold"/>
</dbReference>
<dbReference type="SUPFAM" id="SSF53474">
    <property type="entry name" value="alpha/beta-Hydrolases"/>
    <property type="match status" value="1"/>
</dbReference>
<protein>
    <submittedName>
        <fullName evidence="4">Alpha/beta fold hydrolase</fullName>
    </submittedName>
</protein>
<sequence length="505" mass="54067">MLVLAMSAVAPPAASTAIPPLTLLPCGNAAECASIPVPLDWAHPDGPHITLAFALHRASTPARRIGTLVFLNGTGVSSEQFVADRIGQGKFPAELINRFDIVGVDPRGGGTHPNNTPIALPTRSTPLRCDLPPHAPGSSYFPTTDDGYQALIAHNRAFAHNCSTRTGGLVEHMDSASQARDLEAVRRALGEPSISLYAWTSGNQVALAYLSRYPQHVRAIALDQPADPDRSTWAYLASDAAAVQDEFDRFVRWCDKTASCVLHGTDIPAAYDQLVAYADRHPIPTSLGFAMTGDEIQMVTDEILQLGDLVLQGSGPEALTGFGALAAAIEQARQAPKTGGGLPYFEIEWVNSIGWTGSAEPYRITSCDDLPARPVSLGQFQAWSRSLTRTAPDTHGASPAWEALSGCAGWPLPTAARQHPLPFGPRTPPALIISSLHSAFAAPQQQKWLHQRLPGSRLLTYAGDTHVNYLSSTCIRDRLQDYLITGILPPEETTCPQEGPLAGHI</sequence>
<dbReference type="Pfam" id="PF08386">
    <property type="entry name" value="Abhydrolase_4"/>
    <property type="match status" value="1"/>
</dbReference>
<keyword evidence="5" id="KW-1185">Reference proteome</keyword>
<dbReference type="Gene3D" id="3.40.50.1820">
    <property type="entry name" value="alpha/beta hydrolase"/>
    <property type="match status" value="1"/>
</dbReference>
<evidence type="ECO:0000259" key="2">
    <source>
        <dbReference type="Pfam" id="PF00561"/>
    </source>
</evidence>
<accession>A0ABW7AN27</accession>
<evidence type="ECO:0000256" key="1">
    <source>
        <dbReference type="SAM" id="SignalP"/>
    </source>
</evidence>
<evidence type="ECO:0000259" key="3">
    <source>
        <dbReference type="Pfam" id="PF08386"/>
    </source>
</evidence>
<dbReference type="GO" id="GO:0016787">
    <property type="term" value="F:hydrolase activity"/>
    <property type="evidence" value="ECO:0007669"/>
    <property type="project" value="UniProtKB-KW"/>
</dbReference>
<proteinExistence type="predicted"/>
<feature type="chain" id="PRO_5046716412" evidence="1">
    <location>
        <begin position="17"/>
        <end position="505"/>
    </location>
</feature>
<organism evidence="4 5">
    <name type="scientific">Nonomuraea marmarensis</name>
    <dbReference type="NCBI Taxonomy" id="3351344"/>
    <lineage>
        <taxon>Bacteria</taxon>
        <taxon>Bacillati</taxon>
        <taxon>Actinomycetota</taxon>
        <taxon>Actinomycetes</taxon>
        <taxon>Streptosporangiales</taxon>
        <taxon>Streptosporangiaceae</taxon>
        <taxon>Nonomuraea</taxon>
    </lineage>
</organism>
<dbReference type="Proteomes" id="UP001603978">
    <property type="component" value="Unassembled WGS sequence"/>
</dbReference>
<feature type="domain" description="AB hydrolase-1" evidence="2">
    <location>
        <begin position="68"/>
        <end position="261"/>
    </location>
</feature>
<comment type="caution">
    <text evidence="4">The sequence shown here is derived from an EMBL/GenBank/DDBJ whole genome shotgun (WGS) entry which is preliminary data.</text>
</comment>
<evidence type="ECO:0000313" key="4">
    <source>
        <dbReference type="EMBL" id="MFG1708801.1"/>
    </source>
</evidence>